<proteinExistence type="predicted"/>
<protein>
    <submittedName>
        <fullName evidence="1">Uncharacterized protein</fullName>
    </submittedName>
</protein>
<dbReference type="RefSeq" id="WP_189744812.1">
    <property type="nucleotide sequence ID" value="NZ_BMRL01000016.1"/>
</dbReference>
<dbReference type="EMBL" id="BNEC01000003">
    <property type="protein sequence ID" value="GHI68467.1"/>
    <property type="molecule type" value="Genomic_DNA"/>
</dbReference>
<comment type="caution">
    <text evidence="1">The sequence shown here is derived from an EMBL/GenBank/DDBJ whole genome shotgun (WGS) entry which is preliminary data.</text>
</comment>
<evidence type="ECO:0000313" key="2">
    <source>
        <dbReference type="Proteomes" id="UP000613974"/>
    </source>
</evidence>
<reference evidence="2" key="1">
    <citation type="submission" date="2023-07" db="EMBL/GenBank/DDBJ databases">
        <title>Whole genome shotgun sequence of Streptomyces nojiriensis NBRC 13794.</title>
        <authorList>
            <person name="Komaki H."/>
            <person name="Tamura T."/>
        </authorList>
    </citation>
    <scope>NUCLEOTIDE SEQUENCE [LARGE SCALE GENOMIC DNA]</scope>
    <source>
        <strain evidence="2">NBRC 13794</strain>
    </source>
</reference>
<dbReference type="Proteomes" id="UP000613974">
    <property type="component" value="Unassembled WGS sequence"/>
</dbReference>
<accession>A0ABQ3SKD7</accession>
<gene>
    <name evidence="1" type="ORF">Snoj_23850</name>
</gene>
<sequence length="150" mass="16521">MNPEGAETNRWAAVGHVDGDEMIFAAIAADVRAAIEALRASRLDAAADHVERAAGLFDRATVLFRTVATPRPGHAVRSEEYERFENLCGLPTAPGDAHDTVVRAYLDLRRSARFGEAEWNRFRSALAGLEEQHQRWKSECLAQPALPAAR</sequence>
<organism evidence="1 2">
    <name type="scientific">Streptomyces nojiriensis</name>
    <dbReference type="NCBI Taxonomy" id="66374"/>
    <lineage>
        <taxon>Bacteria</taxon>
        <taxon>Bacillati</taxon>
        <taxon>Actinomycetota</taxon>
        <taxon>Actinomycetes</taxon>
        <taxon>Kitasatosporales</taxon>
        <taxon>Streptomycetaceae</taxon>
        <taxon>Streptomyces</taxon>
    </lineage>
</organism>
<keyword evidence="2" id="KW-1185">Reference proteome</keyword>
<dbReference type="GeneID" id="95594753"/>
<evidence type="ECO:0000313" key="1">
    <source>
        <dbReference type="EMBL" id="GHI68467.1"/>
    </source>
</evidence>
<name>A0ABQ3SKD7_9ACTN</name>